<accession>A0ABQ7G227</accession>
<reference evidence="1" key="1">
    <citation type="submission" date="2017-08" db="EMBL/GenBank/DDBJ databases">
        <authorList>
            <person name="Polle J.E."/>
            <person name="Barry K."/>
            <person name="Cushman J."/>
            <person name="Schmutz J."/>
            <person name="Tran D."/>
            <person name="Hathwaick L.T."/>
            <person name="Yim W.C."/>
            <person name="Jenkins J."/>
            <person name="Mckie-Krisberg Z.M."/>
            <person name="Prochnik S."/>
            <person name="Lindquist E."/>
            <person name="Dockter R.B."/>
            <person name="Adam C."/>
            <person name="Molina H."/>
            <person name="Bunkerborg J."/>
            <person name="Jin E."/>
            <person name="Buchheim M."/>
            <person name="Magnuson J."/>
        </authorList>
    </citation>
    <scope>NUCLEOTIDE SEQUENCE</scope>
    <source>
        <strain evidence="1">CCAP 19/18</strain>
    </source>
</reference>
<dbReference type="PANTHER" id="PTHR18867">
    <property type="entry name" value="RAD50"/>
    <property type="match status" value="1"/>
</dbReference>
<protein>
    <submittedName>
        <fullName evidence="1">P-loop containing nucleoside triphosphate hydrolase protein</fullName>
    </submittedName>
</protein>
<dbReference type="Proteomes" id="UP000815325">
    <property type="component" value="Unassembled WGS sequence"/>
</dbReference>
<keyword evidence="1" id="KW-0378">Hydrolase</keyword>
<dbReference type="Gene3D" id="3.40.50.300">
    <property type="entry name" value="P-loop containing nucleotide triphosphate hydrolases"/>
    <property type="match status" value="1"/>
</dbReference>
<evidence type="ECO:0000313" key="2">
    <source>
        <dbReference type="Proteomes" id="UP000815325"/>
    </source>
</evidence>
<dbReference type="SUPFAM" id="SSF52540">
    <property type="entry name" value="P-loop containing nucleoside triphosphate hydrolases"/>
    <property type="match status" value="1"/>
</dbReference>
<sequence length="233" mass="26403">MEPECEFRRVGKLLCLELEAEKGVDVAPELHRIHVKYNQTLAELMYTEMANSDLDKYYKALEKALLSFHTTKMADINKIVKELWQKTYRGQDIDYIKIVADADGARSYNYRVIMVVGGAELEMRGRCSAGQKVLACLVIRLALAETFCLNCGILALDEPTTNLDADNASSLAEALKAIMLSRKDQENFQLIVITHDETFAHQIGTREHAEYLWRIVKDEDGHTLIHNDLIAGQ</sequence>
<comment type="caution">
    <text evidence="1">The sequence shown here is derived from an EMBL/GenBank/DDBJ whole genome shotgun (WGS) entry which is preliminary data.</text>
</comment>
<organism evidence="1 2">
    <name type="scientific">Dunaliella salina</name>
    <name type="common">Green alga</name>
    <name type="synonym">Protococcus salinus</name>
    <dbReference type="NCBI Taxonomy" id="3046"/>
    <lineage>
        <taxon>Eukaryota</taxon>
        <taxon>Viridiplantae</taxon>
        <taxon>Chlorophyta</taxon>
        <taxon>core chlorophytes</taxon>
        <taxon>Chlorophyceae</taxon>
        <taxon>CS clade</taxon>
        <taxon>Chlamydomonadales</taxon>
        <taxon>Dunaliellaceae</taxon>
        <taxon>Dunaliella</taxon>
    </lineage>
</organism>
<evidence type="ECO:0000313" key="1">
    <source>
        <dbReference type="EMBL" id="KAF5828655.1"/>
    </source>
</evidence>
<gene>
    <name evidence="1" type="ORF">DUNSADRAFT_17271</name>
</gene>
<name>A0ABQ7G227_DUNSA</name>
<dbReference type="PANTHER" id="PTHR18867:SF12">
    <property type="entry name" value="DNA REPAIR PROTEIN RAD50"/>
    <property type="match status" value="1"/>
</dbReference>
<keyword evidence="2" id="KW-1185">Reference proteome</keyword>
<dbReference type="Pfam" id="PF13558">
    <property type="entry name" value="SbcC_Walker_B"/>
    <property type="match status" value="1"/>
</dbReference>
<dbReference type="GO" id="GO:0016787">
    <property type="term" value="F:hydrolase activity"/>
    <property type="evidence" value="ECO:0007669"/>
    <property type="project" value="UniProtKB-KW"/>
</dbReference>
<dbReference type="InterPro" id="IPR027417">
    <property type="entry name" value="P-loop_NTPase"/>
</dbReference>
<dbReference type="EMBL" id="MU070265">
    <property type="protein sequence ID" value="KAF5828655.1"/>
    <property type="molecule type" value="Genomic_DNA"/>
</dbReference>
<proteinExistence type="predicted"/>